<gene>
    <name evidence="2" type="ORF">EYC84_000468</name>
</gene>
<feature type="region of interest" description="Disordered" evidence="1">
    <location>
        <begin position="1"/>
        <end position="22"/>
    </location>
</feature>
<evidence type="ECO:0000313" key="3">
    <source>
        <dbReference type="Proteomes" id="UP000322873"/>
    </source>
</evidence>
<proteinExistence type="predicted"/>
<accession>A0A5M9JPD8</accession>
<comment type="caution">
    <text evidence="2">The sequence shown here is derived from an EMBL/GenBank/DDBJ whole genome shotgun (WGS) entry which is preliminary data.</text>
</comment>
<organism evidence="2 3">
    <name type="scientific">Monilinia fructicola</name>
    <name type="common">Brown rot fungus</name>
    <name type="synonym">Ciboria fructicola</name>
    <dbReference type="NCBI Taxonomy" id="38448"/>
    <lineage>
        <taxon>Eukaryota</taxon>
        <taxon>Fungi</taxon>
        <taxon>Dikarya</taxon>
        <taxon>Ascomycota</taxon>
        <taxon>Pezizomycotina</taxon>
        <taxon>Leotiomycetes</taxon>
        <taxon>Helotiales</taxon>
        <taxon>Sclerotiniaceae</taxon>
        <taxon>Monilinia</taxon>
    </lineage>
</organism>
<evidence type="ECO:0000256" key="1">
    <source>
        <dbReference type="SAM" id="MobiDB-lite"/>
    </source>
</evidence>
<dbReference type="EMBL" id="VICG01000006">
    <property type="protein sequence ID" value="KAA8571121.1"/>
    <property type="molecule type" value="Genomic_DNA"/>
</dbReference>
<evidence type="ECO:0000313" key="2">
    <source>
        <dbReference type="EMBL" id="KAA8571121.1"/>
    </source>
</evidence>
<reference evidence="2 3" key="1">
    <citation type="submission" date="2019-06" db="EMBL/GenBank/DDBJ databases">
        <title>Genome Sequence of the Brown Rot Fungal Pathogen Monilinia fructicola.</title>
        <authorList>
            <person name="De Miccolis Angelini R.M."/>
            <person name="Landi L."/>
            <person name="Abate D."/>
            <person name="Pollastro S."/>
            <person name="Romanazzi G."/>
            <person name="Faretra F."/>
        </authorList>
    </citation>
    <scope>NUCLEOTIDE SEQUENCE [LARGE SCALE GENOMIC DNA]</scope>
    <source>
        <strain evidence="2 3">Mfrc123</strain>
    </source>
</reference>
<name>A0A5M9JPD8_MONFR</name>
<dbReference type="AlphaFoldDB" id="A0A5M9JPD8"/>
<keyword evidence="3" id="KW-1185">Reference proteome</keyword>
<protein>
    <recommendedName>
        <fullName evidence="4">Cleavage/polyadenylation specificity factor A subunit C-terminal domain-containing protein</fullName>
    </recommendedName>
</protein>
<feature type="compositionally biased region" description="Polar residues" evidence="1">
    <location>
        <begin position="1"/>
        <end position="17"/>
    </location>
</feature>
<evidence type="ECO:0008006" key="4">
    <source>
        <dbReference type="Google" id="ProtNLM"/>
    </source>
</evidence>
<sequence>MRLQSQLASLPTQSLSHPESYPGTIEFSPGNLDFNRYRSYVSAVRETSEPFRFVDGDLIELFLDLRWDVQELMGKALGVPAEELRGLVEGLRRLR</sequence>
<dbReference type="VEuPathDB" id="FungiDB:MFRU_028g01220"/>
<dbReference type="Proteomes" id="UP000322873">
    <property type="component" value="Unassembled WGS sequence"/>
</dbReference>
<dbReference type="Gene3D" id="1.10.150.910">
    <property type="match status" value="1"/>
</dbReference>